<reference evidence="1 2" key="1">
    <citation type="submission" date="2016-07" db="EMBL/GenBank/DDBJ databases">
        <title>Genome analysis of Sphingobacterium siyangense T12B17.</title>
        <authorList>
            <person name="Xu D."/>
            <person name="Su Y."/>
            <person name="Zheng S."/>
        </authorList>
    </citation>
    <scope>NUCLEOTIDE SEQUENCE [LARGE SCALE GENOMIC DNA]</scope>
    <source>
        <strain evidence="1 2">T12B17</strain>
    </source>
</reference>
<organism evidence="1 2">
    <name type="scientific">Sphingobacterium siyangense</name>
    <dbReference type="NCBI Taxonomy" id="459529"/>
    <lineage>
        <taxon>Bacteria</taxon>
        <taxon>Pseudomonadati</taxon>
        <taxon>Bacteroidota</taxon>
        <taxon>Sphingobacteriia</taxon>
        <taxon>Sphingobacteriales</taxon>
        <taxon>Sphingobacteriaceae</taxon>
        <taxon>Sphingobacterium</taxon>
    </lineage>
</organism>
<evidence type="ECO:0000313" key="2">
    <source>
        <dbReference type="Proteomes" id="UP000286402"/>
    </source>
</evidence>
<dbReference type="Gene3D" id="3.40.50.720">
    <property type="entry name" value="NAD(P)-binding Rossmann-like Domain"/>
    <property type="match status" value="1"/>
</dbReference>
<evidence type="ECO:0008006" key="3">
    <source>
        <dbReference type="Google" id="ProtNLM"/>
    </source>
</evidence>
<accession>A0A420GAM7</accession>
<gene>
    <name evidence="1" type="ORF">BCY89_01870</name>
</gene>
<dbReference type="Proteomes" id="UP000286402">
    <property type="component" value="Unassembled WGS sequence"/>
</dbReference>
<keyword evidence="2" id="KW-1185">Reference proteome</keyword>
<comment type="caution">
    <text evidence="1">The sequence shown here is derived from an EMBL/GenBank/DDBJ whole genome shotgun (WGS) entry which is preliminary data.</text>
</comment>
<dbReference type="RefSeq" id="WP_120332622.1">
    <property type="nucleotide sequence ID" value="NZ_MCAQ01000001.1"/>
</dbReference>
<protein>
    <recommendedName>
        <fullName evidence="3">GDP-L-fucose synthase</fullName>
    </recommendedName>
</protein>
<sequence length="262" mass="29617">MRILILGCGWLAESFAMHMKHQGHEVWASTTTSEKYHRLKADGIFSFILDFDYENFPAQVDLPTQFDFVLNSIPASQKNSVVILENRFSNIKSFYAHMTWKKQVFLSSIGIYPDKDGVFDESYADITELSSKLLLAEASMLGLDDTIIYRLGGLFGKNRVFAKYFSERICTTGEQPANFVHIDDVIRLLEAASCNALKHTVYNVVAPLHPKKKDVILASAKKYGYALPLAFEAGDVTQKIVSGRLLLEELDYQFVLPDPLQF</sequence>
<name>A0A420GAM7_9SPHI</name>
<dbReference type="InterPro" id="IPR036291">
    <property type="entry name" value="NAD(P)-bd_dom_sf"/>
</dbReference>
<proteinExistence type="predicted"/>
<dbReference type="SUPFAM" id="SSF51735">
    <property type="entry name" value="NAD(P)-binding Rossmann-fold domains"/>
    <property type="match status" value="1"/>
</dbReference>
<dbReference type="AlphaFoldDB" id="A0A420GAM7"/>
<dbReference type="EMBL" id="MCAQ01000001">
    <property type="protein sequence ID" value="RKF42250.1"/>
    <property type="molecule type" value="Genomic_DNA"/>
</dbReference>
<evidence type="ECO:0000313" key="1">
    <source>
        <dbReference type="EMBL" id="RKF42250.1"/>
    </source>
</evidence>